<reference evidence="2 3" key="1">
    <citation type="submission" date="2019-05" db="EMBL/GenBank/DDBJ databases">
        <title>Another draft genome of Portunus trituberculatus and its Hox gene families provides insights of decapod evolution.</title>
        <authorList>
            <person name="Jeong J.-H."/>
            <person name="Song I."/>
            <person name="Kim S."/>
            <person name="Choi T."/>
            <person name="Kim D."/>
            <person name="Ryu S."/>
            <person name="Kim W."/>
        </authorList>
    </citation>
    <scope>NUCLEOTIDE SEQUENCE [LARGE SCALE GENOMIC DNA]</scope>
    <source>
        <tissue evidence="2">Muscle</tissue>
    </source>
</reference>
<accession>A0A5B7DZA9</accession>
<dbReference type="Proteomes" id="UP000324222">
    <property type="component" value="Unassembled WGS sequence"/>
</dbReference>
<evidence type="ECO:0000256" key="1">
    <source>
        <dbReference type="SAM" id="MobiDB-lite"/>
    </source>
</evidence>
<feature type="compositionally biased region" description="Polar residues" evidence="1">
    <location>
        <begin position="1"/>
        <end position="13"/>
    </location>
</feature>
<evidence type="ECO:0000313" key="3">
    <source>
        <dbReference type="Proteomes" id="UP000324222"/>
    </source>
</evidence>
<dbReference type="AlphaFoldDB" id="A0A5B7DZA9"/>
<proteinExistence type="predicted"/>
<gene>
    <name evidence="2" type="ORF">E2C01_020193</name>
</gene>
<organism evidence="2 3">
    <name type="scientific">Portunus trituberculatus</name>
    <name type="common">Swimming crab</name>
    <name type="synonym">Neptunus trituberculatus</name>
    <dbReference type="NCBI Taxonomy" id="210409"/>
    <lineage>
        <taxon>Eukaryota</taxon>
        <taxon>Metazoa</taxon>
        <taxon>Ecdysozoa</taxon>
        <taxon>Arthropoda</taxon>
        <taxon>Crustacea</taxon>
        <taxon>Multicrustacea</taxon>
        <taxon>Malacostraca</taxon>
        <taxon>Eumalacostraca</taxon>
        <taxon>Eucarida</taxon>
        <taxon>Decapoda</taxon>
        <taxon>Pleocyemata</taxon>
        <taxon>Brachyura</taxon>
        <taxon>Eubrachyura</taxon>
        <taxon>Portunoidea</taxon>
        <taxon>Portunidae</taxon>
        <taxon>Portuninae</taxon>
        <taxon>Portunus</taxon>
    </lineage>
</organism>
<feature type="region of interest" description="Disordered" evidence="1">
    <location>
        <begin position="63"/>
        <end position="82"/>
    </location>
</feature>
<sequence length="98" mass="11266">MSIRSSQTMSTKPSEAPFLLNKDAHQAESLHEQPSHINAQLVIERIVWKRGRYDKKTSMCLGRRENSVGTGEEERGSCEHRPQCRHGGAREWEFRACQ</sequence>
<feature type="region of interest" description="Disordered" evidence="1">
    <location>
        <begin position="1"/>
        <end position="20"/>
    </location>
</feature>
<evidence type="ECO:0000313" key="2">
    <source>
        <dbReference type="EMBL" id="MPC27041.1"/>
    </source>
</evidence>
<protein>
    <submittedName>
        <fullName evidence="2">Uncharacterized protein</fullName>
    </submittedName>
</protein>
<dbReference type="EMBL" id="VSRR010001682">
    <property type="protein sequence ID" value="MPC27041.1"/>
    <property type="molecule type" value="Genomic_DNA"/>
</dbReference>
<comment type="caution">
    <text evidence="2">The sequence shown here is derived from an EMBL/GenBank/DDBJ whole genome shotgun (WGS) entry which is preliminary data.</text>
</comment>
<keyword evidence="3" id="KW-1185">Reference proteome</keyword>
<name>A0A5B7DZA9_PORTR</name>